<keyword evidence="2" id="KW-1185">Reference proteome</keyword>
<comment type="caution">
    <text evidence="1">The sequence shown here is derived from an EMBL/GenBank/DDBJ whole genome shotgun (WGS) entry which is preliminary data.</text>
</comment>
<protein>
    <submittedName>
        <fullName evidence="1">ABC transporter substrate-binding protein</fullName>
    </submittedName>
</protein>
<dbReference type="RefSeq" id="WP_408157797.1">
    <property type="nucleotide sequence ID" value="NZ_JAQQCL010000051.1"/>
</dbReference>
<sequence length="352" mass="39194">MVEYKLESIEGRDMETLNITVAATVTDRSQPLLDGRVSIAGCRVTPLPGQAQSIFRGVLTDFAYDIAELSMASYLVATSRGDFPYIAIPVFLSRCFRHGCVYIRKDRGIATGADLAGKRVGMVQYQQTAAVWVRGILRDECGLDTNTVKWHTGGLETPDDTGERVLLHLPPDVSLQRIDCGKTLNQMFADGQLDALISTRTPSSLAKHSDVLGRLFPDHVDEEKAYFRRTGIFPIMHVVVIRRELCDRFPWLPVETYKAFLRARAEALYALTQTNINRVSLAWAADDFARTQAVLGRKLWAYGLPDSRHEIDTLIRYAQEDGLLAAPLDADGLFHPGTLLPPDIEDDFRGAP</sequence>
<dbReference type="Gene3D" id="3.40.190.10">
    <property type="entry name" value="Periplasmic binding protein-like II"/>
    <property type="match status" value="1"/>
</dbReference>
<reference evidence="1 2" key="1">
    <citation type="journal article" date="2024" name="Chem. Sci.">
        <title>Discovery of megapolipeptins by genome mining of a Burkholderiales bacteria collection.</title>
        <authorList>
            <person name="Paulo B.S."/>
            <person name="Recchia M.J.J."/>
            <person name="Lee S."/>
            <person name="Fergusson C.H."/>
            <person name="Romanowski S.B."/>
            <person name="Hernandez A."/>
            <person name="Krull N."/>
            <person name="Liu D.Y."/>
            <person name="Cavanagh H."/>
            <person name="Bos A."/>
            <person name="Gray C.A."/>
            <person name="Murphy B.T."/>
            <person name="Linington R.G."/>
            <person name="Eustaquio A.S."/>
        </authorList>
    </citation>
    <scope>NUCLEOTIDE SEQUENCE [LARGE SCALE GENOMIC DNA]</scope>
    <source>
        <strain evidence="1 2">RL17-350-BIC-E</strain>
    </source>
</reference>
<evidence type="ECO:0000313" key="1">
    <source>
        <dbReference type="EMBL" id="MFM0721678.1"/>
    </source>
</evidence>
<dbReference type="Proteomes" id="UP001629392">
    <property type="component" value="Unassembled WGS sequence"/>
</dbReference>
<evidence type="ECO:0000313" key="2">
    <source>
        <dbReference type="Proteomes" id="UP001629392"/>
    </source>
</evidence>
<gene>
    <name evidence="1" type="ORF">PQQ73_35905</name>
</gene>
<dbReference type="EMBL" id="JAQQCL010000051">
    <property type="protein sequence ID" value="MFM0721678.1"/>
    <property type="molecule type" value="Genomic_DNA"/>
</dbReference>
<organism evidence="1 2">
    <name type="scientific">Paraburkholderia strydomiana</name>
    <dbReference type="NCBI Taxonomy" id="1245417"/>
    <lineage>
        <taxon>Bacteria</taxon>
        <taxon>Pseudomonadati</taxon>
        <taxon>Pseudomonadota</taxon>
        <taxon>Betaproteobacteria</taxon>
        <taxon>Burkholderiales</taxon>
        <taxon>Burkholderiaceae</taxon>
        <taxon>Paraburkholderia</taxon>
    </lineage>
</organism>
<accession>A0ABW9ERS2</accession>
<dbReference type="SUPFAM" id="SSF53850">
    <property type="entry name" value="Periplasmic binding protein-like II"/>
    <property type="match status" value="1"/>
</dbReference>
<proteinExistence type="predicted"/>
<name>A0ABW9ERS2_9BURK</name>